<evidence type="ECO:0000313" key="2">
    <source>
        <dbReference type="Proteomes" id="UP000193560"/>
    </source>
</evidence>
<protein>
    <recommendedName>
        <fullName evidence="3">hAT-like transposase RNase-H fold domain-containing protein</fullName>
    </recommendedName>
</protein>
<reference evidence="1 2" key="1">
    <citation type="submission" date="2016-07" db="EMBL/GenBank/DDBJ databases">
        <title>Pervasive Adenine N6-methylation of Active Genes in Fungi.</title>
        <authorList>
            <consortium name="DOE Joint Genome Institute"/>
            <person name="Mondo S.J."/>
            <person name="Dannebaum R.O."/>
            <person name="Kuo R.C."/>
            <person name="Labutti K."/>
            <person name="Haridas S."/>
            <person name="Kuo A."/>
            <person name="Salamov A."/>
            <person name="Ahrendt S.R."/>
            <person name="Lipzen A."/>
            <person name="Sullivan W."/>
            <person name="Andreopoulos W.B."/>
            <person name="Clum A."/>
            <person name="Lindquist E."/>
            <person name="Daum C."/>
            <person name="Ramamoorthy G.K."/>
            <person name="Gryganskyi A."/>
            <person name="Culley D."/>
            <person name="Magnuson J.K."/>
            <person name="James T.Y."/>
            <person name="O'Malley M.A."/>
            <person name="Stajich J.E."/>
            <person name="Spatafora J.W."/>
            <person name="Visel A."/>
            <person name="Grigoriev I.V."/>
        </authorList>
    </citation>
    <scope>NUCLEOTIDE SEQUENCE [LARGE SCALE GENOMIC DNA]</scope>
    <source>
        <strain evidence="1 2">NRRL 1336</strain>
    </source>
</reference>
<name>A0A1X2HKB7_9FUNG</name>
<sequence>MQMMMIPAYNYLIDFVEDYIAGTTNVLLKAAAEKCKIKLLSYYSKTDDILHYNVGLVLDPRMKTAYHDAVNWETKYETQAKDMLQGLYEQYNDNDDMTATTTDNQNSMV</sequence>
<dbReference type="OrthoDB" id="2446050at2759"/>
<evidence type="ECO:0008006" key="3">
    <source>
        <dbReference type="Google" id="ProtNLM"/>
    </source>
</evidence>
<proteinExistence type="predicted"/>
<evidence type="ECO:0000313" key="1">
    <source>
        <dbReference type="EMBL" id="ORY99654.1"/>
    </source>
</evidence>
<dbReference type="EMBL" id="MCGE01000060">
    <property type="protein sequence ID" value="ORY99654.1"/>
    <property type="molecule type" value="Genomic_DNA"/>
</dbReference>
<dbReference type="Proteomes" id="UP000193560">
    <property type="component" value="Unassembled WGS sequence"/>
</dbReference>
<gene>
    <name evidence="1" type="ORF">BCR42DRAFT_444621</name>
</gene>
<accession>A0A1X2HKB7</accession>
<dbReference type="AlphaFoldDB" id="A0A1X2HKB7"/>
<comment type="caution">
    <text evidence="1">The sequence shown here is derived from an EMBL/GenBank/DDBJ whole genome shotgun (WGS) entry which is preliminary data.</text>
</comment>
<organism evidence="1 2">
    <name type="scientific">Absidia repens</name>
    <dbReference type="NCBI Taxonomy" id="90262"/>
    <lineage>
        <taxon>Eukaryota</taxon>
        <taxon>Fungi</taxon>
        <taxon>Fungi incertae sedis</taxon>
        <taxon>Mucoromycota</taxon>
        <taxon>Mucoromycotina</taxon>
        <taxon>Mucoromycetes</taxon>
        <taxon>Mucorales</taxon>
        <taxon>Cunninghamellaceae</taxon>
        <taxon>Absidia</taxon>
    </lineage>
</organism>
<keyword evidence="2" id="KW-1185">Reference proteome</keyword>